<dbReference type="SUPFAM" id="SSF53474">
    <property type="entry name" value="alpha/beta-Hydrolases"/>
    <property type="match status" value="1"/>
</dbReference>
<dbReference type="Gene3D" id="3.40.50.1820">
    <property type="entry name" value="alpha/beta hydrolase"/>
    <property type="match status" value="1"/>
</dbReference>
<proteinExistence type="predicted"/>
<evidence type="ECO:0000313" key="3">
    <source>
        <dbReference type="EMBL" id="SLM85455.1"/>
    </source>
</evidence>
<name>A0A1X6WMG4_9ENTE</name>
<dbReference type="AlphaFoldDB" id="A0A1X6WMG4"/>
<feature type="transmembrane region" description="Helical" evidence="1">
    <location>
        <begin position="7"/>
        <end position="28"/>
    </location>
</feature>
<gene>
    <name evidence="3" type="ORF">FM121_05105</name>
</gene>
<keyword evidence="1" id="KW-0472">Membrane</keyword>
<protein>
    <recommendedName>
        <fullName evidence="2">AB hydrolase-1 domain-containing protein</fullName>
    </recommendedName>
</protein>
<dbReference type="InterPro" id="IPR029058">
    <property type="entry name" value="AB_hydrolase_fold"/>
</dbReference>
<reference evidence="4" key="1">
    <citation type="submission" date="2017-02" db="EMBL/GenBank/DDBJ databases">
        <authorList>
            <person name="Dridi B."/>
        </authorList>
    </citation>
    <scope>NUCLEOTIDE SEQUENCE [LARGE SCALE GENOMIC DNA]</scope>
    <source>
        <strain evidence="4">bH819</strain>
    </source>
</reference>
<dbReference type="EMBL" id="FWFD01000008">
    <property type="protein sequence ID" value="SLM85455.1"/>
    <property type="molecule type" value="Genomic_DNA"/>
</dbReference>
<sequence length="313" mass="35376">MKKGLKIIGFIFLGILAIIVIFFAGLFINNKIKLHNEKDKIETYGESVEVNGENMQVSISGKGNKTIVLLPGFMTASPVIDFKQLTDELEKTYEVVVIEPLGYGLSDDTKKERSVNTLTEEIHTVLEKKGIKKYTLMAHSISGVYSLDYIKKYPDEVEAFVGIDSSLPAQGKGDDNQEGMISFLSHSGVFRLLANTDETMLNLPNVTPELKEQYKYLSFKNIGSKGTMNEAKAMPENFKKTLDIKYPEELPIMYFLATESTEPDDNWLKIHQDMVKNSEQSDIKILEGSHYLHHTKAKEISDMTDDFLNEKLK</sequence>
<keyword evidence="1" id="KW-0812">Transmembrane</keyword>
<dbReference type="PANTHER" id="PTHR46331">
    <property type="entry name" value="VALACYCLOVIR HYDROLASE"/>
    <property type="match status" value="1"/>
</dbReference>
<dbReference type="OrthoDB" id="1817159at2"/>
<dbReference type="RefSeq" id="WP_086951087.1">
    <property type="nucleotide sequence ID" value="NZ_FWFD01000008.1"/>
</dbReference>
<evidence type="ECO:0000256" key="1">
    <source>
        <dbReference type="SAM" id="Phobius"/>
    </source>
</evidence>
<keyword evidence="4" id="KW-1185">Reference proteome</keyword>
<organism evidence="3 4">
    <name type="scientific">Vagococcus fluvialis bH819</name>
    <dbReference type="NCBI Taxonomy" id="1255619"/>
    <lineage>
        <taxon>Bacteria</taxon>
        <taxon>Bacillati</taxon>
        <taxon>Bacillota</taxon>
        <taxon>Bacilli</taxon>
        <taxon>Lactobacillales</taxon>
        <taxon>Enterococcaceae</taxon>
        <taxon>Vagococcus</taxon>
    </lineage>
</organism>
<evidence type="ECO:0000313" key="4">
    <source>
        <dbReference type="Proteomes" id="UP000195918"/>
    </source>
</evidence>
<dbReference type="InterPro" id="IPR000073">
    <property type="entry name" value="AB_hydrolase_1"/>
</dbReference>
<dbReference type="PANTHER" id="PTHR46331:SF2">
    <property type="entry name" value="VALACYCLOVIR HYDROLASE"/>
    <property type="match status" value="1"/>
</dbReference>
<keyword evidence="1" id="KW-1133">Transmembrane helix</keyword>
<evidence type="ECO:0000259" key="2">
    <source>
        <dbReference type="Pfam" id="PF00561"/>
    </source>
</evidence>
<dbReference type="Pfam" id="PF00561">
    <property type="entry name" value="Abhydrolase_1"/>
    <property type="match status" value="1"/>
</dbReference>
<accession>A0A1X6WMG4</accession>
<dbReference type="Proteomes" id="UP000195918">
    <property type="component" value="Unassembled WGS sequence"/>
</dbReference>
<feature type="domain" description="AB hydrolase-1" evidence="2">
    <location>
        <begin position="66"/>
        <end position="170"/>
    </location>
</feature>
<dbReference type="GO" id="GO:0017171">
    <property type="term" value="F:serine hydrolase activity"/>
    <property type="evidence" value="ECO:0007669"/>
    <property type="project" value="TreeGrafter"/>
</dbReference>